<keyword evidence="1" id="KW-0472">Membrane</keyword>
<dbReference type="InterPro" id="IPR019402">
    <property type="entry name" value="CWH43_N"/>
</dbReference>
<reference evidence="3" key="1">
    <citation type="submission" date="2022-10" db="EMBL/GenBank/DDBJ databases">
        <title>Tapping the CABI collections for fungal endophytes: first genome assemblies for Collariella, Neodidymelliopsis, Ascochyta clinopodiicola, Didymella pomorum, Didymosphaeria variabile, Neocosmospora piperis and Neocucurbitaria cava.</title>
        <authorList>
            <person name="Hill R."/>
        </authorList>
    </citation>
    <scope>NUCLEOTIDE SEQUENCE</scope>
    <source>
        <strain evidence="3">IMI 355082</strain>
    </source>
</reference>
<name>A0A9W9CV64_9PEZI</name>
<evidence type="ECO:0000313" key="4">
    <source>
        <dbReference type="Proteomes" id="UP001140453"/>
    </source>
</evidence>
<feature type="transmembrane region" description="Helical" evidence="1">
    <location>
        <begin position="20"/>
        <end position="42"/>
    </location>
</feature>
<evidence type="ECO:0000259" key="2">
    <source>
        <dbReference type="Pfam" id="PF10277"/>
    </source>
</evidence>
<dbReference type="AlphaFoldDB" id="A0A9W9CV64"/>
<dbReference type="Proteomes" id="UP001140453">
    <property type="component" value="Unassembled WGS sequence"/>
</dbReference>
<feature type="transmembrane region" description="Helical" evidence="1">
    <location>
        <begin position="111"/>
        <end position="132"/>
    </location>
</feature>
<keyword evidence="4" id="KW-1185">Reference proteome</keyword>
<feature type="transmembrane region" description="Helical" evidence="1">
    <location>
        <begin position="63"/>
        <end position="91"/>
    </location>
</feature>
<evidence type="ECO:0000313" key="3">
    <source>
        <dbReference type="EMBL" id="KAJ4388536.1"/>
    </source>
</evidence>
<dbReference type="Pfam" id="PF10277">
    <property type="entry name" value="Frag1"/>
    <property type="match status" value="1"/>
</dbReference>
<sequence>MAGLWPRVFGRDIKHSHKLWIFPLAAGLGWFSTLSILMFRWLAIGQPRYPGQVNPELPFISDIGAFVLQPIFIAGCAITGVAFAGTVFAVHHVRYSDKFYGLTNDAEWRQATSFLALFSGLISAACLVLLSIFDTFENNEEHRYLLMGTFGGLGTSAVLTTTVWWDQIWGPSQFVGLRRWCYLNTFLMLSQTALGAAFVIMLYKGRFRETGILEWTLSYTGSFWMASFAGYTRFRDDDLDVVEADSERQPLLD</sequence>
<gene>
    <name evidence="3" type="ORF">N0V93_005994</name>
</gene>
<proteinExistence type="predicted"/>
<feature type="domain" description="CWH43-like N-terminal" evidence="2">
    <location>
        <begin position="19"/>
        <end position="228"/>
    </location>
</feature>
<keyword evidence="1" id="KW-1133">Transmembrane helix</keyword>
<accession>A0A9W9CV64</accession>
<keyword evidence="1" id="KW-0812">Transmembrane</keyword>
<feature type="transmembrane region" description="Helical" evidence="1">
    <location>
        <begin position="144"/>
        <end position="165"/>
    </location>
</feature>
<comment type="caution">
    <text evidence="3">The sequence shown here is derived from an EMBL/GenBank/DDBJ whole genome shotgun (WGS) entry which is preliminary data.</text>
</comment>
<organism evidence="3 4">
    <name type="scientific">Gnomoniopsis smithogilvyi</name>
    <dbReference type="NCBI Taxonomy" id="1191159"/>
    <lineage>
        <taxon>Eukaryota</taxon>
        <taxon>Fungi</taxon>
        <taxon>Dikarya</taxon>
        <taxon>Ascomycota</taxon>
        <taxon>Pezizomycotina</taxon>
        <taxon>Sordariomycetes</taxon>
        <taxon>Sordariomycetidae</taxon>
        <taxon>Diaporthales</taxon>
        <taxon>Gnomoniaceae</taxon>
        <taxon>Gnomoniopsis</taxon>
    </lineage>
</organism>
<evidence type="ECO:0000256" key="1">
    <source>
        <dbReference type="SAM" id="Phobius"/>
    </source>
</evidence>
<feature type="transmembrane region" description="Helical" evidence="1">
    <location>
        <begin position="185"/>
        <end position="203"/>
    </location>
</feature>
<dbReference type="OrthoDB" id="10032492at2759"/>
<dbReference type="EMBL" id="JAPEVB010000004">
    <property type="protein sequence ID" value="KAJ4388536.1"/>
    <property type="molecule type" value="Genomic_DNA"/>
</dbReference>
<protein>
    <recommendedName>
        <fullName evidence="2">CWH43-like N-terminal domain-containing protein</fullName>
    </recommendedName>
</protein>